<dbReference type="EMBL" id="VULR01000011">
    <property type="protein sequence ID" value="MSS43814.1"/>
    <property type="molecule type" value="Genomic_DNA"/>
</dbReference>
<protein>
    <recommendedName>
        <fullName evidence="3">Sporulation protein YtxC</fullName>
    </recommendedName>
</protein>
<comment type="caution">
    <text evidence="1">The sequence shown here is derived from an EMBL/GenBank/DDBJ whole genome shotgun (WGS) entry which is preliminary data.</text>
</comment>
<name>A0A844FIH0_9FIRM</name>
<dbReference type="AlphaFoldDB" id="A0A844FIH0"/>
<evidence type="ECO:0000313" key="1">
    <source>
        <dbReference type="EMBL" id="MSS43814.1"/>
    </source>
</evidence>
<dbReference type="InterPro" id="IPR014199">
    <property type="entry name" value="Spore_YtxC"/>
</dbReference>
<organism evidence="1 2">
    <name type="scientific">Anaerosalibacter bizertensis</name>
    <dbReference type="NCBI Taxonomy" id="932217"/>
    <lineage>
        <taxon>Bacteria</taxon>
        <taxon>Bacillati</taxon>
        <taxon>Bacillota</taxon>
        <taxon>Tissierellia</taxon>
        <taxon>Tissierellales</taxon>
        <taxon>Sporanaerobacteraceae</taxon>
        <taxon>Anaerosalibacter</taxon>
    </lineage>
</organism>
<dbReference type="OrthoDB" id="2986513at2"/>
<evidence type="ECO:0000313" key="2">
    <source>
        <dbReference type="Proteomes" id="UP000462760"/>
    </source>
</evidence>
<dbReference type="Proteomes" id="UP000462760">
    <property type="component" value="Unassembled WGS sequence"/>
</dbReference>
<reference evidence="1 2" key="1">
    <citation type="submission" date="2019-08" db="EMBL/GenBank/DDBJ databases">
        <title>In-depth cultivation of the pig gut microbiome towards novel bacterial diversity and tailored functional studies.</title>
        <authorList>
            <person name="Wylensek D."/>
            <person name="Hitch T.C.A."/>
            <person name="Clavel T."/>
        </authorList>
    </citation>
    <scope>NUCLEOTIDE SEQUENCE [LARGE SCALE GENOMIC DNA]</scope>
    <source>
        <strain evidence="1 2">Med78-601-WT-4W-RMD-3</strain>
    </source>
</reference>
<gene>
    <name evidence="1" type="ORF">FYJ27_08760</name>
</gene>
<proteinExistence type="predicted"/>
<accession>A0A844FIH0</accession>
<evidence type="ECO:0008006" key="3">
    <source>
        <dbReference type="Google" id="ProtNLM"/>
    </source>
</evidence>
<sequence length="286" mass="34030">MSSKRGGLKLLSIGVKETKSQINDIFNKYDFGNNVEVKEEKINDRFFLIFYFEGKEEEFYNIISLFISEIIFEYYLKEIILKDVFMKYKNFNRDEKVEIVQLAYKNLYNENEFVKEKELIFKEVYDYISINDLMIIDGFVSFRLKSRDKIINEIIKRSIDEFSAVKEYREFINILQYFIDIQEPKIDLINVVIDDEYKLYDKENNLIDNDFFSDIISELSDDGINEDDILISSIITIAPQRLIIHVNEENKDKEIVDILQSVFIDKVEFCKGCNLCNIKVPLNKEK</sequence>
<dbReference type="Pfam" id="PF08812">
    <property type="entry name" value="YtxC"/>
    <property type="match status" value="1"/>
</dbReference>